<comment type="caution">
    <text evidence="1">The sequence shown here is derived from an EMBL/GenBank/DDBJ whole genome shotgun (WGS) entry which is preliminary data.</text>
</comment>
<protein>
    <submittedName>
        <fullName evidence="1">Rod shape-determining protein MreB</fullName>
    </submittedName>
</protein>
<evidence type="ECO:0000313" key="2">
    <source>
        <dbReference type="Proteomes" id="UP000295375"/>
    </source>
</evidence>
<dbReference type="Gene3D" id="3.30.420.40">
    <property type="match status" value="1"/>
</dbReference>
<evidence type="ECO:0000313" key="1">
    <source>
        <dbReference type="EMBL" id="TDQ50564.1"/>
    </source>
</evidence>
<sequence>MMLTQFVRALFSSGPILIEFDRRTIHVRDIASRKSESYPACVDIGGSEGNRKIIADGESRGNATATDRVWPFDHPRMVLHDFVVAEKLVQESIRRMHTNRFIRPSPIVILHSLVDWDGGLTEIEKRALLELAYSAGAREAYVWQGRRLTDSAIQSGRYKE</sequence>
<dbReference type="EMBL" id="SNYM01000002">
    <property type="protein sequence ID" value="TDQ50564.1"/>
    <property type="molecule type" value="Genomic_DNA"/>
</dbReference>
<dbReference type="Proteomes" id="UP000295375">
    <property type="component" value="Unassembled WGS sequence"/>
</dbReference>
<dbReference type="OrthoDB" id="6703996at2"/>
<keyword evidence="2" id="KW-1185">Reference proteome</keyword>
<dbReference type="RefSeq" id="WP_133587832.1">
    <property type="nucleotide sequence ID" value="NZ_CP037953.1"/>
</dbReference>
<dbReference type="AlphaFoldDB" id="A0A4R6V354"/>
<accession>A0A4R6V354</accession>
<reference evidence="1 2" key="1">
    <citation type="submission" date="2019-03" db="EMBL/GenBank/DDBJ databases">
        <title>Genomic Encyclopedia of Type Strains, Phase IV (KMG-IV): sequencing the most valuable type-strain genomes for metagenomic binning, comparative biology and taxonomic classification.</title>
        <authorList>
            <person name="Goeker M."/>
        </authorList>
    </citation>
    <scope>NUCLEOTIDE SEQUENCE [LARGE SCALE GENOMIC DNA]</scope>
    <source>
        <strain evidence="1 2">DSM 103792</strain>
    </source>
</reference>
<gene>
    <name evidence="1" type="ORF">EV696_102247</name>
</gene>
<proteinExistence type="predicted"/>
<organism evidence="1 2">
    <name type="scientific">Permianibacter aggregans</name>
    <dbReference type="NCBI Taxonomy" id="1510150"/>
    <lineage>
        <taxon>Bacteria</taxon>
        <taxon>Pseudomonadati</taxon>
        <taxon>Pseudomonadota</taxon>
        <taxon>Gammaproteobacteria</taxon>
        <taxon>Pseudomonadales</taxon>
        <taxon>Pseudomonadaceae</taxon>
        <taxon>Permianibacter</taxon>
    </lineage>
</organism>
<name>A0A4R6V354_9GAMM</name>